<keyword evidence="1" id="KW-0812">Transmembrane</keyword>
<gene>
    <name evidence="2" type="ORF">GGH94_004152</name>
</gene>
<dbReference type="EMBL" id="JANBUY010000158">
    <property type="protein sequence ID" value="KAJ2862635.1"/>
    <property type="molecule type" value="Genomic_DNA"/>
</dbReference>
<sequence length="272" mass="30163">MALACTNAVRRRLMQPGAPWRVLLAQQTFASATFSALGRRQLHSSMLLLAKPVRPTVPPLPSTVIIPEALSQPDADAAVKLSMYDFPLTKSIIHLRRVFVVNMVFSTSFSLWVGTDDIFTIFAAGMIMLGGFIPVALAHLAYHDHVRSIKILGGLSQKVLARAKKAELAGESQIEYPVTNNTPLLIKRFAMSTRDPEVPLYVRDLVPGPSRRLSVLWLYKSASGTTKFRLSKKVIKHHPDIRALDERIRKNAQSLAYAQAKQVPKEDGQTQS</sequence>
<evidence type="ECO:0000313" key="3">
    <source>
        <dbReference type="Proteomes" id="UP001140074"/>
    </source>
</evidence>
<name>A0A9W8IKX1_9FUNG</name>
<proteinExistence type="predicted"/>
<feature type="transmembrane region" description="Helical" evidence="1">
    <location>
        <begin position="121"/>
        <end position="142"/>
    </location>
</feature>
<keyword evidence="1" id="KW-0472">Membrane</keyword>
<accession>A0A9W8IKX1</accession>
<dbReference type="Proteomes" id="UP001140074">
    <property type="component" value="Unassembled WGS sequence"/>
</dbReference>
<keyword evidence="3" id="KW-1185">Reference proteome</keyword>
<comment type="caution">
    <text evidence="2">The sequence shown here is derived from an EMBL/GenBank/DDBJ whole genome shotgun (WGS) entry which is preliminary data.</text>
</comment>
<evidence type="ECO:0000313" key="2">
    <source>
        <dbReference type="EMBL" id="KAJ2862635.1"/>
    </source>
</evidence>
<protein>
    <submittedName>
        <fullName evidence="2">Uncharacterized protein</fullName>
    </submittedName>
</protein>
<evidence type="ECO:0000256" key="1">
    <source>
        <dbReference type="SAM" id="Phobius"/>
    </source>
</evidence>
<dbReference type="AlphaFoldDB" id="A0A9W8IKX1"/>
<organism evidence="2 3">
    <name type="scientific">Coemansia aciculifera</name>
    <dbReference type="NCBI Taxonomy" id="417176"/>
    <lineage>
        <taxon>Eukaryota</taxon>
        <taxon>Fungi</taxon>
        <taxon>Fungi incertae sedis</taxon>
        <taxon>Zoopagomycota</taxon>
        <taxon>Kickxellomycotina</taxon>
        <taxon>Kickxellomycetes</taxon>
        <taxon>Kickxellales</taxon>
        <taxon>Kickxellaceae</taxon>
        <taxon>Coemansia</taxon>
    </lineage>
</organism>
<reference evidence="2" key="1">
    <citation type="submission" date="2022-07" db="EMBL/GenBank/DDBJ databases">
        <title>Phylogenomic reconstructions and comparative analyses of Kickxellomycotina fungi.</title>
        <authorList>
            <person name="Reynolds N.K."/>
            <person name="Stajich J.E."/>
            <person name="Barry K."/>
            <person name="Grigoriev I.V."/>
            <person name="Crous P."/>
            <person name="Smith M.E."/>
        </authorList>
    </citation>
    <scope>NUCLEOTIDE SEQUENCE</scope>
    <source>
        <strain evidence="2">RSA 476</strain>
    </source>
</reference>
<keyword evidence="1" id="KW-1133">Transmembrane helix</keyword>
<feature type="transmembrane region" description="Helical" evidence="1">
    <location>
        <begin position="98"/>
        <end position="115"/>
    </location>
</feature>